<dbReference type="RefSeq" id="WP_272748774.1">
    <property type="nucleotide sequence ID" value="NZ_JAQQKX010000011.1"/>
</dbReference>
<evidence type="ECO:0000256" key="1">
    <source>
        <dbReference type="ARBA" id="ARBA00000274"/>
    </source>
</evidence>
<dbReference type="PANTHER" id="PTHR31223:SF70">
    <property type="entry name" value="LOG FAMILY PROTEIN YJL055W"/>
    <property type="match status" value="1"/>
</dbReference>
<reference evidence="4 5" key="1">
    <citation type="submission" date="2023-01" db="EMBL/GenBank/DDBJ databases">
        <title>Novel species of the genus Asticcacaulis isolated from rivers.</title>
        <authorList>
            <person name="Lu H."/>
        </authorList>
    </citation>
    <scope>NUCLEOTIDE SEQUENCE [LARGE SCALE GENOMIC DNA]</scope>
    <source>
        <strain evidence="4 5">BYS171W</strain>
    </source>
</reference>
<comment type="similarity">
    <text evidence="2 3">Belongs to the LOG family.</text>
</comment>
<accession>A0ABT5HWK3</accession>
<dbReference type="SUPFAM" id="SSF102405">
    <property type="entry name" value="MCP/YpsA-like"/>
    <property type="match status" value="1"/>
</dbReference>
<name>A0ABT5HWK3_9CAUL</name>
<dbReference type="Proteomes" id="UP001214854">
    <property type="component" value="Unassembled WGS sequence"/>
</dbReference>
<dbReference type="EC" id="3.2.2.n1" evidence="3"/>
<dbReference type="InterPro" id="IPR005269">
    <property type="entry name" value="LOG"/>
</dbReference>
<keyword evidence="3" id="KW-0378">Hydrolase</keyword>
<organism evidence="4 5">
    <name type="scientific">Asticcacaulis aquaticus</name>
    <dbReference type="NCBI Taxonomy" id="2984212"/>
    <lineage>
        <taxon>Bacteria</taxon>
        <taxon>Pseudomonadati</taxon>
        <taxon>Pseudomonadota</taxon>
        <taxon>Alphaproteobacteria</taxon>
        <taxon>Caulobacterales</taxon>
        <taxon>Caulobacteraceae</taxon>
        <taxon>Asticcacaulis</taxon>
    </lineage>
</organism>
<evidence type="ECO:0000313" key="4">
    <source>
        <dbReference type="EMBL" id="MDC7684307.1"/>
    </source>
</evidence>
<gene>
    <name evidence="4" type="ORF">PQU92_13540</name>
</gene>
<comment type="catalytic activity">
    <reaction evidence="1">
        <text>AMP + H2O = D-ribose 5-phosphate + adenine</text>
        <dbReference type="Rhea" id="RHEA:20129"/>
        <dbReference type="ChEBI" id="CHEBI:15377"/>
        <dbReference type="ChEBI" id="CHEBI:16708"/>
        <dbReference type="ChEBI" id="CHEBI:78346"/>
        <dbReference type="ChEBI" id="CHEBI:456215"/>
        <dbReference type="EC" id="3.2.2.4"/>
    </reaction>
</comment>
<evidence type="ECO:0000313" key="5">
    <source>
        <dbReference type="Proteomes" id="UP001214854"/>
    </source>
</evidence>
<keyword evidence="5" id="KW-1185">Reference proteome</keyword>
<proteinExistence type="inferred from homology"/>
<evidence type="ECO:0000256" key="3">
    <source>
        <dbReference type="RuleBase" id="RU363015"/>
    </source>
</evidence>
<dbReference type="InterPro" id="IPR031100">
    <property type="entry name" value="LOG_fam"/>
</dbReference>
<protein>
    <recommendedName>
        <fullName evidence="3">Cytokinin riboside 5'-monophosphate phosphoribohydrolase</fullName>
        <ecNumber evidence="3">3.2.2.n1</ecNumber>
    </recommendedName>
</protein>
<dbReference type="PANTHER" id="PTHR31223">
    <property type="entry name" value="LOG FAMILY PROTEIN YJL055W"/>
    <property type="match status" value="1"/>
</dbReference>
<dbReference type="Gene3D" id="3.40.50.450">
    <property type="match status" value="1"/>
</dbReference>
<sequence>MPDASPAPRRPVLSVCIYCGSSDAVDQRYKDEAFALGKILGSNGLRLVYGGGGVGLMGESARGAHEAGGKVLGIMPQFLMSRERLYDDVETIVVQSMHERKMMMFEESDAFVVLPGGVGTLEEVIELLSWRRLDLHKKPIIFLNSGGFWEPFFKLVEATIATNFTPESFLRTYKSVDTVEEILGAINELSSHDEDIDTRKVL</sequence>
<dbReference type="NCBIfam" id="TIGR00730">
    <property type="entry name" value="Rossman fold protein, TIGR00730 family"/>
    <property type="match status" value="1"/>
</dbReference>
<dbReference type="EMBL" id="JAQQKX010000011">
    <property type="protein sequence ID" value="MDC7684307.1"/>
    <property type="molecule type" value="Genomic_DNA"/>
</dbReference>
<evidence type="ECO:0000256" key="2">
    <source>
        <dbReference type="ARBA" id="ARBA00006763"/>
    </source>
</evidence>
<keyword evidence="3" id="KW-0203">Cytokinin biosynthesis</keyword>
<comment type="caution">
    <text evidence="4">The sequence shown here is derived from an EMBL/GenBank/DDBJ whole genome shotgun (WGS) entry which is preliminary data.</text>
</comment>
<dbReference type="Pfam" id="PF03641">
    <property type="entry name" value="Lysine_decarbox"/>
    <property type="match status" value="1"/>
</dbReference>